<gene>
    <name evidence="12" type="ORF">HCN44_005838</name>
</gene>
<keyword evidence="13" id="KW-1185">Reference proteome</keyword>
<protein>
    <recommendedName>
        <fullName evidence="11">Hexosyltransferase</fullName>
        <ecNumber evidence="11">2.4.1.-</ecNumber>
    </recommendedName>
</protein>
<dbReference type="PANTHER" id="PTHR11214:SF314">
    <property type="entry name" value="HEXOSYLTRANSFERASE"/>
    <property type="match status" value="1"/>
</dbReference>
<sequence length="320" mass="36637">MLNRLTFTGRTILSCLLLLLCLLSFLSILYRPDWTLTSPKNLSLYIKPNENTTIISPNENHHCKSSPYLYIIICSSVNNQDQRNAIRNTWGSSQHLEALNYSVKINFILGHSEINHDNDLVSIEADKYGDIIQENFHDSYNNLTIKVGMILKWVNKNCKGIKYLMKTDDDMFVNIDNLLTALSSKPHDTNILIGHLVENQIPIRDSSNIWYTPRSMYHHDKFPDFVSGTGYVMSIDVAIKIYNASLKIPFIFLEDVYFTGICADNVGVKPAHQLGFSFEPRRGDINISNNSITSHQVTVNMMHAIWNMSHHGYTNYKKTD</sequence>
<evidence type="ECO:0000313" key="12">
    <source>
        <dbReference type="EMBL" id="KAF7993057.1"/>
    </source>
</evidence>
<evidence type="ECO:0000256" key="11">
    <source>
        <dbReference type="RuleBase" id="RU363063"/>
    </source>
</evidence>
<keyword evidence="4" id="KW-0808">Transferase</keyword>
<comment type="similarity">
    <text evidence="2 11">Belongs to the glycosyltransferase 31 family.</text>
</comment>
<keyword evidence="9" id="KW-0472">Membrane</keyword>
<evidence type="ECO:0000256" key="2">
    <source>
        <dbReference type="ARBA" id="ARBA00008661"/>
    </source>
</evidence>
<dbReference type="FunFam" id="3.90.550.50:FF:000001">
    <property type="entry name" value="Hexosyltransferase"/>
    <property type="match status" value="1"/>
</dbReference>
<evidence type="ECO:0000256" key="9">
    <source>
        <dbReference type="ARBA" id="ARBA00023136"/>
    </source>
</evidence>
<evidence type="ECO:0000256" key="4">
    <source>
        <dbReference type="ARBA" id="ARBA00022679"/>
    </source>
</evidence>
<reference evidence="12 13" key="1">
    <citation type="submission" date="2020-08" db="EMBL/GenBank/DDBJ databases">
        <title>Aphidius gifuensis genome sequencing and assembly.</title>
        <authorList>
            <person name="Du Z."/>
        </authorList>
    </citation>
    <scope>NUCLEOTIDE SEQUENCE [LARGE SCALE GENOMIC DNA]</scope>
    <source>
        <strain evidence="12">YNYX2018</strain>
        <tissue evidence="12">Adults</tissue>
    </source>
</reference>
<keyword evidence="10" id="KW-0325">Glycoprotein</keyword>
<keyword evidence="3 11" id="KW-0328">Glycosyltransferase</keyword>
<dbReference type="InterPro" id="IPR002659">
    <property type="entry name" value="Glyco_trans_31"/>
</dbReference>
<evidence type="ECO:0000313" key="13">
    <source>
        <dbReference type="Proteomes" id="UP000639338"/>
    </source>
</evidence>
<comment type="caution">
    <text evidence="12">The sequence shown here is derived from an EMBL/GenBank/DDBJ whole genome shotgun (WGS) entry which is preliminary data.</text>
</comment>
<keyword evidence="6" id="KW-0735">Signal-anchor</keyword>
<evidence type="ECO:0000256" key="5">
    <source>
        <dbReference type="ARBA" id="ARBA00022692"/>
    </source>
</evidence>
<dbReference type="Pfam" id="PF01762">
    <property type="entry name" value="Galactosyl_T"/>
    <property type="match status" value="1"/>
</dbReference>
<evidence type="ECO:0000256" key="3">
    <source>
        <dbReference type="ARBA" id="ARBA00022676"/>
    </source>
</evidence>
<organism evidence="12 13">
    <name type="scientific">Aphidius gifuensis</name>
    <name type="common">Parasitoid wasp</name>
    <dbReference type="NCBI Taxonomy" id="684658"/>
    <lineage>
        <taxon>Eukaryota</taxon>
        <taxon>Metazoa</taxon>
        <taxon>Ecdysozoa</taxon>
        <taxon>Arthropoda</taxon>
        <taxon>Hexapoda</taxon>
        <taxon>Insecta</taxon>
        <taxon>Pterygota</taxon>
        <taxon>Neoptera</taxon>
        <taxon>Endopterygota</taxon>
        <taxon>Hymenoptera</taxon>
        <taxon>Apocrita</taxon>
        <taxon>Ichneumonoidea</taxon>
        <taxon>Braconidae</taxon>
        <taxon>Aphidiinae</taxon>
        <taxon>Aphidius</taxon>
    </lineage>
</organism>
<accession>A0A834XV35</accession>
<dbReference type="GO" id="GO:0000139">
    <property type="term" value="C:Golgi membrane"/>
    <property type="evidence" value="ECO:0007669"/>
    <property type="project" value="UniProtKB-SubCell"/>
</dbReference>
<proteinExistence type="inferred from homology"/>
<name>A0A834XV35_APHGI</name>
<dbReference type="Gene3D" id="3.90.550.50">
    <property type="match status" value="1"/>
</dbReference>
<evidence type="ECO:0000256" key="8">
    <source>
        <dbReference type="ARBA" id="ARBA00023034"/>
    </source>
</evidence>
<dbReference type="GO" id="GO:0016758">
    <property type="term" value="F:hexosyltransferase activity"/>
    <property type="evidence" value="ECO:0007669"/>
    <property type="project" value="InterPro"/>
</dbReference>
<evidence type="ECO:0000256" key="10">
    <source>
        <dbReference type="ARBA" id="ARBA00023180"/>
    </source>
</evidence>
<keyword evidence="8 11" id="KW-0333">Golgi apparatus</keyword>
<dbReference type="EMBL" id="JACMRX010000003">
    <property type="protein sequence ID" value="KAF7993057.1"/>
    <property type="molecule type" value="Genomic_DNA"/>
</dbReference>
<dbReference type="Proteomes" id="UP000639338">
    <property type="component" value="Unassembled WGS sequence"/>
</dbReference>
<dbReference type="OrthoDB" id="5512589at2759"/>
<keyword evidence="5" id="KW-0812">Transmembrane</keyword>
<evidence type="ECO:0000256" key="1">
    <source>
        <dbReference type="ARBA" id="ARBA00004323"/>
    </source>
</evidence>
<keyword evidence="7" id="KW-1133">Transmembrane helix</keyword>
<evidence type="ECO:0000256" key="6">
    <source>
        <dbReference type="ARBA" id="ARBA00022968"/>
    </source>
</evidence>
<dbReference type="GO" id="GO:0006493">
    <property type="term" value="P:protein O-linked glycosylation"/>
    <property type="evidence" value="ECO:0007669"/>
    <property type="project" value="TreeGrafter"/>
</dbReference>
<dbReference type="EC" id="2.4.1.-" evidence="11"/>
<dbReference type="AlphaFoldDB" id="A0A834XV35"/>
<dbReference type="PANTHER" id="PTHR11214">
    <property type="entry name" value="BETA-1,3-N-ACETYLGLUCOSAMINYLTRANSFERASE"/>
    <property type="match status" value="1"/>
</dbReference>
<evidence type="ECO:0000256" key="7">
    <source>
        <dbReference type="ARBA" id="ARBA00022989"/>
    </source>
</evidence>
<comment type="subcellular location">
    <subcellularLocation>
        <location evidence="1 11">Golgi apparatus membrane</location>
        <topology evidence="1 11">Single-pass type II membrane protein</topology>
    </subcellularLocation>
</comment>